<feature type="region of interest" description="Disordered" evidence="2">
    <location>
        <begin position="160"/>
        <end position="194"/>
    </location>
</feature>
<evidence type="ECO:0000259" key="3">
    <source>
        <dbReference type="PROSITE" id="PS50013"/>
    </source>
</evidence>
<feature type="compositionally biased region" description="Polar residues" evidence="2">
    <location>
        <begin position="322"/>
        <end position="341"/>
    </location>
</feature>
<feature type="compositionally biased region" description="Low complexity" evidence="2">
    <location>
        <begin position="342"/>
        <end position="366"/>
    </location>
</feature>
<evidence type="ECO:0000256" key="1">
    <source>
        <dbReference type="ARBA" id="ARBA00011353"/>
    </source>
</evidence>
<comment type="caution">
    <text evidence="4">The sequence shown here is derived from an EMBL/GenBank/DDBJ whole genome shotgun (WGS) entry which is preliminary data.</text>
</comment>
<feature type="region of interest" description="Disordered" evidence="2">
    <location>
        <begin position="308"/>
        <end position="426"/>
    </location>
</feature>
<feature type="region of interest" description="Disordered" evidence="2">
    <location>
        <begin position="232"/>
        <end position="282"/>
    </location>
</feature>
<dbReference type="SMART" id="SM00298">
    <property type="entry name" value="CHROMO"/>
    <property type="match status" value="1"/>
</dbReference>
<feature type="compositionally biased region" description="Pro residues" evidence="2">
    <location>
        <begin position="367"/>
        <end position="380"/>
    </location>
</feature>
<feature type="compositionally biased region" description="Low complexity" evidence="2">
    <location>
        <begin position="232"/>
        <end position="244"/>
    </location>
</feature>
<dbReference type="Pfam" id="PF00385">
    <property type="entry name" value="Chromo"/>
    <property type="match status" value="1"/>
</dbReference>
<name>A0AAJ0MJ18_9PEZI</name>
<dbReference type="Gene3D" id="2.40.50.40">
    <property type="match status" value="1"/>
</dbReference>
<feature type="compositionally biased region" description="Acidic residues" evidence="2">
    <location>
        <begin position="177"/>
        <end position="193"/>
    </location>
</feature>
<dbReference type="EMBL" id="JAUIQD010000001">
    <property type="protein sequence ID" value="KAK3362325.1"/>
    <property type="molecule type" value="Genomic_DNA"/>
</dbReference>
<keyword evidence="5" id="KW-1185">Reference proteome</keyword>
<dbReference type="PROSITE" id="PS50013">
    <property type="entry name" value="CHROMO_2"/>
    <property type="match status" value="1"/>
</dbReference>
<dbReference type="InterPro" id="IPR023780">
    <property type="entry name" value="Chromo_domain"/>
</dbReference>
<dbReference type="InterPro" id="IPR000953">
    <property type="entry name" value="Chromo/chromo_shadow_dom"/>
</dbReference>
<dbReference type="CDD" id="cd00024">
    <property type="entry name" value="CD_CSD"/>
    <property type="match status" value="1"/>
</dbReference>
<accession>A0AAJ0MJ18</accession>
<feature type="compositionally biased region" description="Low complexity" evidence="2">
    <location>
        <begin position="272"/>
        <end position="282"/>
    </location>
</feature>
<comment type="subunit">
    <text evidence="1">Component of the NuA4 histone acetyltransferase complex.</text>
</comment>
<dbReference type="GO" id="GO:0006338">
    <property type="term" value="P:chromatin remodeling"/>
    <property type="evidence" value="ECO:0007669"/>
    <property type="project" value="UniProtKB-ARBA"/>
</dbReference>
<evidence type="ECO:0000256" key="2">
    <source>
        <dbReference type="SAM" id="MobiDB-lite"/>
    </source>
</evidence>
<organism evidence="4 5">
    <name type="scientific">Lasiosphaeria hispida</name>
    <dbReference type="NCBI Taxonomy" id="260671"/>
    <lineage>
        <taxon>Eukaryota</taxon>
        <taxon>Fungi</taxon>
        <taxon>Dikarya</taxon>
        <taxon>Ascomycota</taxon>
        <taxon>Pezizomycotina</taxon>
        <taxon>Sordariomycetes</taxon>
        <taxon>Sordariomycetidae</taxon>
        <taxon>Sordariales</taxon>
        <taxon>Lasiosphaeriaceae</taxon>
        <taxon>Lasiosphaeria</taxon>
    </lineage>
</organism>
<dbReference type="SUPFAM" id="SSF54160">
    <property type="entry name" value="Chromo domain-like"/>
    <property type="match status" value="1"/>
</dbReference>
<feature type="domain" description="Chromo" evidence="3">
    <location>
        <begin position="432"/>
        <end position="496"/>
    </location>
</feature>
<reference evidence="4" key="1">
    <citation type="journal article" date="2023" name="Mol. Phylogenet. Evol.">
        <title>Genome-scale phylogeny and comparative genomics of the fungal order Sordariales.</title>
        <authorList>
            <person name="Hensen N."/>
            <person name="Bonometti L."/>
            <person name="Westerberg I."/>
            <person name="Brannstrom I.O."/>
            <person name="Guillou S."/>
            <person name="Cros-Aarteil S."/>
            <person name="Calhoun S."/>
            <person name="Haridas S."/>
            <person name="Kuo A."/>
            <person name="Mondo S."/>
            <person name="Pangilinan J."/>
            <person name="Riley R."/>
            <person name="LaButti K."/>
            <person name="Andreopoulos B."/>
            <person name="Lipzen A."/>
            <person name="Chen C."/>
            <person name="Yan M."/>
            <person name="Daum C."/>
            <person name="Ng V."/>
            <person name="Clum A."/>
            <person name="Steindorff A."/>
            <person name="Ohm R.A."/>
            <person name="Martin F."/>
            <person name="Silar P."/>
            <person name="Natvig D.O."/>
            <person name="Lalanne C."/>
            <person name="Gautier V."/>
            <person name="Ament-Velasquez S.L."/>
            <person name="Kruys A."/>
            <person name="Hutchinson M.I."/>
            <person name="Powell A.J."/>
            <person name="Barry K."/>
            <person name="Miller A.N."/>
            <person name="Grigoriev I.V."/>
            <person name="Debuchy R."/>
            <person name="Gladieux P."/>
            <person name="Hiltunen Thoren M."/>
            <person name="Johannesson H."/>
        </authorList>
    </citation>
    <scope>NUCLEOTIDE SEQUENCE</scope>
    <source>
        <strain evidence="4">CBS 955.72</strain>
    </source>
</reference>
<dbReference type="AlphaFoldDB" id="A0AAJ0MJ18"/>
<evidence type="ECO:0000313" key="4">
    <source>
        <dbReference type="EMBL" id="KAK3362325.1"/>
    </source>
</evidence>
<reference evidence="4" key="2">
    <citation type="submission" date="2023-06" db="EMBL/GenBank/DDBJ databases">
        <authorList>
            <consortium name="Lawrence Berkeley National Laboratory"/>
            <person name="Haridas S."/>
            <person name="Hensen N."/>
            <person name="Bonometti L."/>
            <person name="Westerberg I."/>
            <person name="Brannstrom I.O."/>
            <person name="Guillou S."/>
            <person name="Cros-Aarteil S."/>
            <person name="Calhoun S."/>
            <person name="Kuo A."/>
            <person name="Mondo S."/>
            <person name="Pangilinan J."/>
            <person name="Riley R."/>
            <person name="Labutti K."/>
            <person name="Andreopoulos B."/>
            <person name="Lipzen A."/>
            <person name="Chen C."/>
            <person name="Yanf M."/>
            <person name="Daum C."/>
            <person name="Ng V."/>
            <person name="Clum A."/>
            <person name="Steindorff A."/>
            <person name="Ohm R."/>
            <person name="Martin F."/>
            <person name="Silar P."/>
            <person name="Natvig D."/>
            <person name="Lalanne C."/>
            <person name="Gautier V."/>
            <person name="Ament-Velasquez S.L."/>
            <person name="Kruys A."/>
            <person name="Hutchinson M.I."/>
            <person name="Powell A.J."/>
            <person name="Barry K."/>
            <person name="Miller A.N."/>
            <person name="Grigoriev I.V."/>
            <person name="Debuchy R."/>
            <person name="Gladieux P."/>
            <person name="Thoren M.H."/>
            <person name="Johannesson H."/>
        </authorList>
    </citation>
    <scope>NUCLEOTIDE SEQUENCE</scope>
    <source>
        <strain evidence="4">CBS 955.72</strain>
    </source>
</reference>
<evidence type="ECO:0000313" key="5">
    <source>
        <dbReference type="Proteomes" id="UP001275084"/>
    </source>
</evidence>
<protein>
    <recommendedName>
        <fullName evidence="3">Chromo domain-containing protein</fullName>
    </recommendedName>
</protein>
<feature type="compositionally biased region" description="Polar residues" evidence="2">
    <location>
        <begin position="253"/>
        <end position="262"/>
    </location>
</feature>
<dbReference type="InterPro" id="IPR016197">
    <property type="entry name" value="Chromo-like_dom_sf"/>
</dbReference>
<gene>
    <name evidence="4" type="ORF">B0T25DRAFT_490234</name>
</gene>
<sequence>MASKNTTTRRKTTIEIPLPSIKRYVPGSGPPPPRISLAPPRDSTAYIINQFILPPEKDTTVTTRRLLHYHIGFTDIPAAKLLIPANKILDYVSPRELEDWEYDYFDQREEEKARLALEKKSGVVVKGPGRPGKPSKNILDKPKLAPVVITEDALMLAKHIAGPSLSTPQKRKPERMLEDDEDDEETSNLDSDDAAIQRQLRNESGDMGFGHDIDVDTDTDSVDQVLVSYSTSAVGNSSRASSSAPILKEPPRQSISGTSTPSRGGRHLSEIAPAAPASSSVVSTPTTLYPAWAQFLGLQRLSESLLNTPKQNSHISRGGSAARTQANTHLPKSQNEARQSKLSFTSFSPASPAAVSALKSRSISLPPLKPPSTTPIPTPVVPGAYSGVTPGSSASKRKQNPSKGQAKEKSKGRKEKKAKHDKKQDEISDNVWVVKELLDDRYSHENGVKVHKYLVNWEGNWPPGQNPTWEPAENIQDDNLIAEYRRRKKAGLLKPDKSQKTLHSFLSKTPYANVAEAFEGELDELASQAAGGVESDLDDSGDELRVVDDTRGKELTKNGNFISPKFRSFDTKLVKYKGGLV</sequence>
<dbReference type="Proteomes" id="UP001275084">
    <property type="component" value="Unassembled WGS sequence"/>
</dbReference>
<proteinExistence type="predicted"/>
<feature type="compositionally biased region" description="Basic residues" evidence="2">
    <location>
        <begin position="410"/>
        <end position="421"/>
    </location>
</feature>